<proteinExistence type="predicted"/>
<evidence type="ECO:0000313" key="1">
    <source>
        <dbReference type="EMBL" id="VWB39112.1"/>
    </source>
</evidence>
<sequence length="85" mass="9097">MLSRAEEMRAASPQDANEVLANARSRGAPAARGVRSGAGRLLAYLTWSAIGCRNAEKPVSMICTPMHSSRNADTRFATLVPSLPR</sequence>
<accession>A0A6P2J5I5</accession>
<reference evidence="1 2" key="1">
    <citation type="submission" date="2019-09" db="EMBL/GenBank/DDBJ databases">
        <authorList>
            <person name="Depoorter E."/>
        </authorList>
    </citation>
    <scope>NUCLEOTIDE SEQUENCE [LARGE SCALE GENOMIC DNA]</scope>
    <source>
        <strain evidence="1">LMG 23254</strain>
    </source>
</reference>
<dbReference type="EMBL" id="CABVPW010000006">
    <property type="protein sequence ID" value="VWB39112.1"/>
    <property type="molecule type" value="Genomic_DNA"/>
</dbReference>
<name>A0A6P2J5I5_BURL3</name>
<organism evidence="1 2">
    <name type="scientific">Burkholderia lata (strain ATCC 17760 / DSM 23089 / LMG 22485 / NCIMB 9086 / R18194 / 383)</name>
    <dbReference type="NCBI Taxonomy" id="482957"/>
    <lineage>
        <taxon>Bacteria</taxon>
        <taxon>Pseudomonadati</taxon>
        <taxon>Pseudomonadota</taxon>
        <taxon>Betaproteobacteria</taxon>
        <taxon>Burkholderiales</taxon>
        <taxon>Burkholderiaceae</taxon>
        <taxon>Burkholderia</taxon>
        <taxon>Burkholderia cepacia complex</taxon>
    </lineage>
</organism>
<protein>
    <submittedName>
        <fullName evidence="1">Uncharacterized protein</fullName>
    </submittedName>
</protein>
<dbReference type="AlphaFoldDB" id="A0A6P2J5I5"/>
<gene>
    <name evidence="1" type="ORF">BLA23254_01728</name>
</gene>
<evidence type="ECO:0000313" key="2">
    <source>
        <dbReference type="Proteomes" id="UP000494218"/>
    </source>
</evidence>
<dbReference type="Proteomes" id="UP000494218">
    <property type="component" value="Unassembled WGS sequence"/>
</dbReference>